<gene>
    <name evidence="2" type="ORF">Scep_022922</name>
</gene>
<reference evidence="2 3" key="1">
    <citation type="submission" date="2024-01" db="EMBL/GenBank/DDBJ databases">
        <title>Genome assemblies of Stephania.</title>
        <authorList>
            <person name="Yang L."/>
        </authorList>
    </citation>
    <scope>NUCLEOTIDE SEQUENCE [LARGE SCALE GENOMIC DNA]</scope>
    <source>
        <strain evidence="2">JXDWG</strain>
        <tissue evidence="2">Leaf</tissue>
    </source>
</reference>
<proteinExistence type="predicted"/>
<feature type="compositionally biased region" description="Polar residues" evidence="1">
    <location>
        <begin position="112"/>
        <end position="125"/>
    </location>
</feature>
<dbReference type="AlphaFoldDB" id="A0AAP0HY87"/>
<organism evidence="2 3">
    <name type="scientific">Stephania cephalantha</name>
    <dbReference type="NCBI Taxonomy" id="152367"/>
    <lineage>
        <taxon>Eukaryota</taxon>
        <taxon>Viridiplantae</taxon>
        <taxon>Streptophyta</taxon>
        <taxon>Embryophyta</taxon>
        <taxon>Tracheophyta</taxon>
        <taxon>Spermatophyta</taxon>
        <taxon>Magnoliopsida</taxon>
        <taxon>Ranunculales</taxon>
        <taxon>Menispermaceae</taxon>
        <taxon>Menispermoideae</taxon>
        <taxon>Cissampelideae</taxon>
        <taxon>Stephania</taxon>
    </lineage>
</organism>
<evidence type="ECO:0000313" key="3">
    <source>
        <dbReference type="Proteomes" id="UP001419268"/>
    </source>
</evidence>
<dbReference type="EMBL" id="JBBNAG010000009">
    <property type="protein sequence ID" value="KAK9106078.1"/>
    <property type="molecule type" value="Genomic_DNA"/>
</dbReference>
<protein>
    <submittedName>
        <fullName evidence="2">Uncharacterized protein</fullName>
    </submittedName>
</protein>
<dbReference type="Proteomes" id="UP001419268">
    <property type="component" value="Unassembled WGS sequence"/>
</dbReference>
<feature type="region of interest" description="Disordered" evidence="1">
    <location>
        <begin position="99"/>
        <end position="151"/>
    </location>
</feature>
<name>A0AAP0HY87_9MAGN</name>
<keyword evidence="3" id="KW-1185">Reference proteome</keyword>
<evidence type="ECO:0000256" key="1">
    <source>
        <dbReference type="SAM" id="MobiDB-lite"/>
    </source>
</evidence>
<accession>A0AAP0HY87</accession>
<comment type="caution">
    <text evidence="2">The sequence shown here is derived from an EMBL/GenBank/DDBJ whole genome shotgun (WGS) entry which is preliminary data.</text>
</comment>
<sequence>MDTLSSTLVDSKPVLSISKPVLSIVIARSIDLTLQRFTLQPAIHSPDAAMELHLFDRRPIVRSKAPAVKWFKEWFPDDFLVRLVLLAIVINSASLKERRTQVEARKGKKKNGCSSIPQPTPSRSGSKCLPPHPSSMKTQVEARKGKKATSTAEHVHALRLIQNLKIWSSNVQKARPDLLI</sequence>
<evidence type="ECO:0000313" key="2">
    <source>
        <dbReference type="EMBL" id="KAK9106078.1"/>
    </source>
</evidence>